<dbReference type="Proteomes" id="UP000273044">
    <property type="component" value="Chromosome"/>
</dbReference>
<organism evidence="1 2">
    <name type="scientific">Arachnia propionica</name>
    <dbReference type="NCBI Taxonomy" id="1750"/>
    <lineage>
        <taxon>Bacteria</taxon>
        <taxon>Bacillati</taxon>
        <taxon>Actinomycetota</taxon>
        <taxon>Actinomycetes</taxon>
        <taxon>Propionibacteriales</taxon>
        <taxon>Propionibacteriaceae</taxon>
        <taxon>Arachnia</taxon>
    </lineage>
</organism>
<evidence type="ECO:0000313" key="1">
    <source>
        <dbReference type="EMBL" id="VEH69963.1"/>
    </source>
</evidence>
<keyword evidence="2" id="KW-1185">Reference proteome</keyword>
<proteinExistence type="predicted"/>
<dbReference type="PANTHER" id="PTHR34374:SF1">
    <property type="entry name" value="LARGE RIBOSOMAL RNA SUBUNIT ACCUMULATION PROTEIN YCED HOMOLOG 1, CHLOROPLASTIC"/>
    <property type="match status" value="1"/>
</dbReference>
<dbReference type="PANTHER" id="PTHR34374">
    <property type="entry name" value="LARGE RIBOSOMAL RNA SUBUNIT ACCUMULATION PROTEIN YCED HOMOLOG 1, CHLOROPLASTIC"/>
    <property type="match status" value="1"/>
</dbReference>
<reference evidence="1 2" key="1">
    <citation type="submission" date="2018-12" db="EMBL/GenBank/DDBJ databases">
        <authorList>
            <consortium name="Pathogen Informatics"/>
        </authorList>
    </citation>
    <scope>NUCLEOTIDE SEQUENCE [LARGE SCALE GENOMIC DNA]</scope>
    <source>
        <strain evidence="1 2">NCTC12967</strain>
    </source>
</reference>
<protein>
    <submittedName>
        <fullName evidence="1">Uncharacterized ACR, COG1399</fullName>
    </submittedName>
</protein>
<dbReference type="GeneID" id="64406720"/>
<dbReference type="AlphaFoldDB" id="A0A3S5ESN0"/>
<dbReference type="EMBL" id="LR134406">
    <property type="protein sequence ID" value="VEH69963.1"/>
    <property type="molecule type" value="Genomic_DNA"/>
</dbReference>
<dbReference type="Pfam" id="PF02620">
    <property type="entry name" value="YceD"/>
    <property type="match status" value="1"/>
</dbReference>
<name>A0A3S5ESN0_9ACTN</name>
<dbReference type="RefSeq" id="WP_061787060.1">
    <property type="nucleotide sequence ID" value="NZ_CAJZDL010000016.1"/>
</dbReference>
<dbReference type="InterPro" id="IPR003772">
    <property type="entry name" value="YceD"/>
</dbReference>
<evidence type="ECO:0000313" key="2">
    <source>
        <dbReference type="Proteomes" id="UP000273044"/>
    </source>
</evidence>
<gene>
    <name evidence="1" type="ORF">NCTC12967_01244</name>
</gene>
<accession>A0A3S5ESN0</accession>
<sequence>MNSVHHHPDRRSPYVFDVLELGRRPGAMKEIRVDVPAPADLGYDVISVPQGSGVDLDLKLEAVVEGVLVTGTARAQVRGECARCLSAIEDEKSFDLQELYFYPGNEVDEDESVVVDDAIDLEEALRDAVVLELPFTPLCDPDCLGLCQECGFNLNDDPDHGHEAKVDPRWEKLVGIDIGGEN</sequence>